<accession>A0A9P4K7M6</accession>
<evidence type="ECO:0000256" key="5">
    <source>
        <dbReference type="ARBA" id="ARBA00038359"/>
    </source>
</evidence>
<dbReference type="Pfam" id="PF20684">
    <property type="entry name" value="Fung_rhodopsin"/>
    <property type="match status" value="1"/>
</dbReference>
<evidence type="ECO:0000256" key="6">
    <source>
        <dbReference type="SAM" id="MobiDB-lite"/>
    </source>
</evidence>
<evidence type="ECO:0000259" key="8">
    <source>
        <dbReference type="Pfam" id="PF20684"/>
    </source>
</evidence>
<feature type="transmembrane region" description="Helical" evidence="7">
    <location>
        <begin position="122"/>
        <end position="144"/>
    </location>
</feature>
<feature type="transmembrane region" description="Helical" evidence="7">
    <location>
        <begin position="40"/>
        <end position="60"/>
    </location>
</feature>
<feature type="domain" description="Rhodopsin" evidence="8">
    <location>
        <begin position="25"/>
        <end position="277"/>
    </location>
</feature>
<feature type="region of interest" description="Disordered" evidence="6">
    <location>
        <begin position="307"/>
        <end position="337"/>
    </location>
</feature>
<evidence type="ECO:0000256" key="2">
    <source>
        <dbReference type="ARBA" id="ARBA00022692"/>
    </source>
</evidence>
<dbReference type="InterPro" id="IPR052337">
    <property type="entry name" value="SAT4-like"/>
</dbReference>
<evidence type="ECO:0000256" key="7">
    <source>
        <dbReference type="SAM" id="Phobius"/>
    </source>
</evidence>
<dbReference type="PANTHER" id="PTHR33048">
    <property type="entry name" value="PTH11-LIKE INTEGRAL MEMBRANE PROTEIN (AFU_ORTHOLOGUE AFUA_5G11245)"/>
    <property type="match status" value="1"/>
</dbReference>
<gene>
    <name evidence="9" type="ORF">CC78DRAFT_301265</name>
</gene>
<evidence type="ECO:0000256" key="4">
    <source>
        <dbReference type="ARBA" id="ARBA00023136"/>
    </source>
</evidence>
<feature type="transmembrane region" description="Helical" evidence="7">
    <location>
        <begin position="211"/>
        <end position="237"/>
    </location>
</feature>
<protein>
    <recommendedName>
        <fullName evidence="8">Rhodopsin domain-containing protein</fullName>
    </recommendedName>
</protein>
<keyword evidence="3 7" id="KW-1133">Transmembrane helix</keyword>
<dbReference type="PANTHER" id="PTHR33048:SF124">
    <property type="entry name" value="INTEGRAL MEMBRANE PROTEIN"/>
    <property type="match status" value="1"/>
</dbReference>
<feature type="transmembrane region" description="Helical" evidence="7">
    <location>
        <begin position="6"/>
        <end position="28"/>
    </location>
</feature>
<comment type="caution">
    <text evidence="9">The sequence shown here is derived from an EMBL/GenBank/DDBJ whole genome shotgun (WGS) entry which is preliminary data.</text>
</comment>
<comment type="similarity">
    <text evidence="5">Belongs to the SAT4 family.</text>
</comment>
<keyword evidence="10" id="KW-1185">Reference proteome</keyword>
<name>A0A9P4K7M6_9PLEO</name>
<feature type="transmembrane region" description="Helical" evidence="7">
    <location>
        <begin position="93"/>
        <end position="113"/>
    </location>
</feature>
<dbReference type="GO" id="GO:0016020">
    <property type="term" value="C:membrane"/>
    <property type="evidence" value="ECO:0007669"/>
    <property type="project" value="UniProtKB-SubCell"/>
</dbReference>
<proteinExistence type="inferred from homology"/>
<comment type="subcellular location">
    <subcellularLocation>
        <location evidence="1">Membrane</location>
        <topology evidence="1">Multi-pass membrane protein</topology>
    </subcellularLocation>
</comment>
<dbReference type="EMBL" id="ML986636">
    <property type="protein sequence ID" value="KAF2262787.1"/>
    <property type="molecule type" value="Genomic_DNA"/>
</dbReference>
<keyword evidence="2 7" id="KW-0812">Transmembrane</keyword>
<evidence type="ECO:0000313" key="9">
    <source>
        <dbReference type="EMBL" id="KAF2262787.1"/>
    </source>
</evidence>
<organism evidence="9 10">
    <name type="scientific">Lojkania enalia</name>
    <dbReference type="NCBI Taxonomy" id="147567"/>
    <lineage>
        <taxon>Eukaryota</taxon>
        <taxon>Fungi</taxon>
        <taxon>Dikarya</taxon>
        <taxon>Ascomycota</taxon>
        <taxon>Pezizomycotina</taxon>
        <taxon>Dothideomycetes</taxon>
        <taxon>Pleosporomycetidae</taxon>
        <taxon>Pleosporales</taxon>
        <taxon>Pleosporales incertae sedis</taxon>
        <taxon>Lojkania</taxon>
    </lineage>
</organism>
<evidence type="ECO:0000313" key="10">
    <source>
        <dbReference type="Proteomes" id="UP000800093"/>
    </source>
</evidence>
<feature type="transmembrane region" description="Helical" evidence="7">
    <location>
        <begin position="175"/>
        <end position="199"/>
    </location>
</feature>
<keyword evidence="4 7" id="KW-0472">Membrane</keyword>
<sequence>MAVHGTLALVISFALTGLSTIVVGLRFYSRYFLVKKLSSPDWVMLVALICTWGCAVVNYYQVHFLDYTHAWDSREAFAEIIQGGLLSWWIYRIFYLVDHCLIKVSILLFYIYVASSRKSFHWIVKGIMAFIVLGSVGMVIAAIFSCVPPSDAWSFDVFWNGFYGIHPDQCYNPIYLWYFSASFNLFTDTVIWILPPLFLMNLQSMHGRRRLELIGIFSVGIMAVVASAIRLWVLVLWTSGFIKQGENTGNLIIWGQVEQHAGIIAASIPFLRPLYRKVFGSCSKRQQPSPGPAAKLIQPHLTPEGNPMAQRTPIIPSPSPTFGSSSEPFKVPQSPLSPISPISPIRPELPVRITV</sequence>
<dbReference type="AlphaFoldDB" id="A0A9P4K7M6"/>
<evidence type="ECO:0000256" key="1">
    <source>
        <dbReference type="ARBA" id="ARBA00004141"/>
    </source>
</evidence>
<dbReference type="Proteomes" id="UP000800093">
    <property type="component" value="Unassembled WGS sequence"/>
</dbReference>
<reference evidence="10" key="1">
    <citation type="journal article" date="2020" name="Stud. Mycol.">
        <title>101 Dothideomycetes genomes: A test case for predicting lifestyles and emergence of pathogens.</title>
        <authorList>
            <person name="Haridas S."/>
            <person name="Albert R."/>
            <person name="Binder M."/>
            <person name="Bloem J."/>
            <person name="LaButti K."/>
            <person name="Salamov A."/>
            <person name="Andreopoulos B."/>
            <person name="Baker S."/>
            <person name="Barry K."/>
            <person name="Bills G."/>
            <person name="Bluhm B."/>
            <person name="Cannon C."/>
            <person name="Castanera R."/>
            <person name="Culley D."/>
            <person name="Daum C."/>
            <person name="Ezra D."/>
            <person name="Gonzalez J."/>
            <person name="Henrissat B."/>
            <person name="Kuo A."/>
            <person name="Liang C."/>
            <person name="Lipzen A."/>
            <person name="Lutzoni F."/>
            <person name="Magnuson J."/>
            <person name="Mondo S."/>
            <person name="Nolan M."/>
            <person name="Ohm R."/>
            <person name="Pangilinan J."/>
            <person name="Park H.-J."/>
            <person name="Ramirez L."/>
            <person name="Alfaro M."/>
            <person name="Sun H."/>
            <person name="Tritt A."/>
            <person name="Yoshinaga Y."/>
            <person name="Zwiers L.-H."/>
            <person name="Turgeon B."/>
            <person name="Goodwin S."/>
            <person name="Spatafora J."/>
            <person name="Crous P."/>
            <person name="Grigoriev I."/>
        </authorList>
    </citation>
    <scope>NUCLEOTIDE SEQUENCE [LARGE SCALE GENOMIC DNA]</scope>
    <source>
        <strain evidence="10">CBS 304.66</strain>
    </source>
</reference>
<dbReference type="OrthoDB" id="3934549at2759"/>
<dbReference type="InterPro" id="IPR049326">
    <property type="entry name" value="Rhodopsin_dom_fungi"/>
</dbReference>
<evidence type="ECO:0000256" key="3">
    <source>
        <dbReference type="ARBA" id="ARBA00022989"/>
    </source>
</evidence>